<accession>A0A6G8ASM5</accession>
<feature type="transmembrane region" description="Helical" evidence="1">
    <location>
        <begin position="36"/>
        <end position="56"/>
    </location>
</feature>
<sequence length="242" mass="28282">MERKINAFHLKIIAIVAMLINHIGQGFSIYEYNHFLFFSTEFIGKLTFPIMAYLLVEGFYYTKNLKKYMLRMALFWVISIYPFHLLHAQGTPFEPIELVNNIFFTLLMGLLMLRAIKKITNKGIRIFIVIVFSLLTAMSDWSVVGIFMIYGFYIIKDPKRKIISPCFHTTFFLFLIMLMGAVGAPDNVMWYMPITALGIFLVIPLLLNYNGERGLNNNFIKWGFYLFYPLHTIVLVLIRNLI</sequence>
<feature type="transmembrane region" description="Helical" evidence="1">
    <location>
        <begin position="68"/>
        <end position="86"/>
    </location>
</feature>
<feature type="transmembrane region" description="Helical" evidence="1">
    <location>
        <begin position="188"/>
        <end position="207"/>
    </location>
</feature>
<evidence type="ECO:0000313" key="3">
    <source>
        <dbReference type="Proteomes" id="UP000501747"/>
    </source>
</evidence>
<dbReference type="EMBL" id="CP049887">
    <property type="protein sequence ID" value="QIL48078.1"/>
    <property type="molecule type" value="Genomic_DNA"/>
</dbReference>
<keyword evidence="1" id="KW-0472">Membrane</keyword>
<protein>
    <submittedName>
        <fullName evidence="2">Fimbrial assembly protein fimC</fullName>
    </submittedName>
</protein>
<dbReference type="KEGG" id="vhy:G7082_05910"/>
<feature type="transmembrane region" description="Helical" evidence="1">
    <location>
        <begin position="162"/>
        <end position="181"/>
    </location>
</feature>
<organism evidence="2 3">
    <name type="scientific">Vagococcus hydrophili</name>
    <dbReference type="NCBI Taxonomy" id="2714947"/>
    <lineage>
        <taxon>Bacteria</taxon>
        <taxon>Bacillati</taxon>
        <taxon>Bacillota</taxon>
        <taxon>Bacilli</taxon>
        <taxon>Lactobacillales</taxon>
        <taxon>Enterococcaceae</taxon>
        <taxon>Vagococcus</taxon>
    </lineage>
</organism>
<dbReference type="RefSeq" id="WP_166034226.1">
    <property type="nucleotide sequence ID" value="NZ_CP049887.1"/>
</dbReference>
<feature type="transmembrane region" description="Helical" evidence="1">
    <location>
        <begin position="12"/>
        <end position="30"/>
    </location>
</feature>
<feature type="transmembrane region" description="Helical" evidence="1">
    <location>
        <begin position="219"/>
        <end position="238"/>
    </location>
</feature>
<reference evidence="2 3" key="1">
    <citation type="submission" date="2020-03" db="EMBL/GenBank/DDBJ databases">
        <title>Vagococcus sp. nov., isolated from beetles.</title>
        <authorList>
            <person name="Hyun D.-W."/>
            <person name="Bae J.-W."/>
        </authorList>
    </citation>
    <scope>NUCLEOTIDE SEQUENCE [LARGE SCALE GENOMIC DNA]</scope>
    <source>
        <strain evidence="2 3">HDW17B</strain>
    </source>
</reference>
<evidence type="ECO:0000256" key="1">
    <source>
        <dbReference type="SAM" id="Phobius"/>
    </source>
</evidence>
<dbReference type="Pfam" id="PF05857">
    <property type="entry name" value="TraX"/>
    <property type="match status" value="1"/>
</dbReference>
<keyword evidence="3" id="KW-1185">Reference proteome</keyword>
<dbReference type="AlphaFoldDB" id="A0A6G8ASM5"/>
<evidence type="ECO:0000313" key="2">
    <source>
        <dbReference type="EMBL" id="QIL48078.1"/>
    </source>
</evidence>
<gene>
    <name evidence="2" type="ORF">G7082_05910</name>
</gene>
<keyword evidence="1" id="KW-1133">Transmembrane helix</keyword>
<keyword evidence="1" id="KW-0812">Transmembrane</keyword>
<proteinExistence type="predicted"/>
<feature type="transmembrane region" description="Helical" evidence="1">
    <location>
        <begin position="128"/>
        <end position="150"/>
    </location>
</feature>
<feature type="transmembrane region" description="Helical" evidence="1">
    <location>
        <begin position="98"/>
        <end position="116"/>
    </location>
</feature>
<dbReference type="InterPro" id="IPR008875">
    <property type="entry name" value="TraX"/>
</dbReference>
<name>A0A6G8ASM5_9ENTE</name>
<dbReference type="Proteomes" id="UP000501747">
    <property type="component" value="Chromosome"/>
</dbReference>